<evidence type="ECO:0000256" key="19">
    <source>
        <dbReference type="ARBA" id="ARBA00047931"/>
    </source>
</evidence>
<feature type="binding site" evidence="21">
    <location>
        <position position="74"/>
    </location>
    <ligand>
        <name>pyridoxal 5'-phosphate</name>
        <dbReference type="ChEBI" id="CHEBI:597326"/>
    </ligand>
</feature>
<keyword evidence="17 20" id="KW-0030">Aminoacyl-tRNA synthetase</keyword>
<comment type="catalytic activity">
    <reaction evidence="20">
        <text>tRNA(Cys) + L-cysteine + ATP = L-cysteinyl-tRNA(Cys) + AMP + diphosphate</text>
        <dbReference type="Rhea" id="RHEA:17773"/>
        <dbReference type="Rhea" id="RHEA-COMP:9661"/>
        <dbReference type="Rhea" id="RHEA-COMP:9679"/>
        <dbReference type="ChEBI" id="CHEBI:30616"/>
        <dbReference type="ChEBI" id="CHEBI:33019"/>
        <dbReference type="ChEBI" id="CHEBI:35235"/>
        <dbReference type="ChEBI" id="CHEBI:78442"/>
        <dbReference type="ChEBI" id="CHEBI:78517"/>
        <dbReference type="ChEBI" id="CHEBI:456215"/>
        <dbReference type="EC" id="6.1.1.16"/>
    </reaction>
</comment>
<dbReference type="UniPathway" id="UPA00136">
    <property type="reaction ID" value="UER00200"/>
</dbReference>
<dbReference type="InterPro" id="IPR015273">
    <property type="entry name" value="Cys-tRNA-synt_Ia_DALR"/>
</dbReference>
<dbReference type="SUPFAM" id="SSF52374">
    <property type="entry name" value="Nucleotidylyl transferase"/>
    <property type="match status" value="1"/>
</dbReference>
<dbReference type="InterPro" id="IPR036052">
    <property type="entry name" value="TrpB-like_PALP_sf"/>
</dbReference>
<dbReference type="GO" id="GO:0004817">
    <property type="term" value="F:cysteine-tRNA ligase activity"/>
    <property type="evidence" value="ECO:0007669"/>
    <property type="project" value="UniProtKB-UniRule"/>
</dbReference>
<evidence type="ECO:0000256" key="9">
    <source>
        <dbReference type="ARBA" id="ARBA00022605"/>
    </source>
</evidence>
<feature type="binding site" evidence="20">
    <location>
        <position position="545"/>
    </location>
    <ligand>
        <name>Zn(2+)</name>
        <dbReference type="ChEBI" id="CHEBI:29105"/>
    </ligand>
</feature>
<dbReference type="AlphaFoldDB" id="A0A7U4QIS1"/>
<dbReference type="NCBIfam" id="TIGR01136">
    <property type="entry name" value="cysKM"/>
    <property type="match status" value="1"/>
</dbReference>
<dbReference type="SUPFAM" id="SSF47323">
    <property type="entry name" value="Anticodon-binding domain of a subclass of class I aminoacyl-tRNA synthetases"/>
    <property type="match status" value="1"/>
</dbReference>
<dbReference type="GO" id="GO:0005524">
    <property type="term" value="F:ATP binding"/>
    <property type="evidence" value="ECO:0007669"/>
    <property type="project" value="UniProtKB-UniRule"/>
</dbReference>
<dbReference type="InterPro" id="IPR014729">
    <property type="entry name" value="Rossmann-like_a/b/a_fold"/>
</dbReference>
<gene>
    <name evidence="20" type="primary">cysS</name>
    <name evidence="24" type="ORF">HS1_000312</name>
</gene>
<evidence type="ECO:0000256" key="22">
    <source>
        <dbReference type="PIRSR" id="PIRSR605856-51"/>
    </source>
</evidence>
<dbReference type="Proteomes" id="UP000070560">
    <property type="component" value="Chromosome"/>
</dbReference>
<evidence type="ECO:0000256" key="5">
    <source>
        <dbReference type="ARBA" id="ARBA00007103"/>
    </source>
</evidence>
<dbReference type="FunFam" id="3.40.50.1100:FF:000006">
    <property type="entry name" value="Cysteine synthase"/>
    <property type="match status" value="1"/>
</dbReference>
<feature type="binding site" evidence="20">
    <location>
        <position position="541"/>
    </location>
    <ligand>
        <name>Zn(2+)</name>
        <dbReference type="ChEBI" id="CHEBI:29105"/>
    </ligand>
</feature>
<keyword evidence="10" id="KW-0808">Transferase</keyword>
<evidence type="ECO:0000256" key="3">
    <source>
        <dbReference type="ARBA" id="ARBA00004962"/>
    </source>
</evidence>
<evidence type="ECO:0000256" key="2">
    <source>
        <dbReference type="ARBA" id="ARBA00004496"/>
    </source>
</evidence>
<evidence type="ECO:0000256" key="11">
    <source>
        <dbReference type="ARBA" id="ARBA00022723"/>
    </source>
</evidence>
<dbReference type="InterPro" id="IPR032678">
    <property type="entry name" value="tRNA-synt_1_cat_dom"/>
</dbReference>
<keyword evidence="8 20" id="KW-0436">Ligase</keyword>
<dbReference type="GO" id="GO:0005829">
    <property type="term" value="C:cytosol"/>
    <property type="evidence" value="ECO:0007669"/>
    <property type="project" value="TreeGrafter"/>
</dbReference>
<proteinExistence type="inferred from homology"/>
<keyword evidence="13 20" id="KW-0862">Zinc</keyword>
<dbReference type="EC" id="6.1.1.16" evidence="20"/>
<dbReference type="GO" id="GO:0004124">
    <property type="term" value="F:cysteine synthase activity"/>
    <property type="evidence" value="ECO:0007669"/>
    <property type="project" value="UniProtKB-EC"/>
</dbReference>
<comment type="cofactor">
    <cofactor evidence="20">
        <name>Zn(2+)</name>
        <dbReference type="ChEBI" id="CHEBI:29105"/>
    </cofactor>
    <text evidence="20">Binds 1 zinc ion per subunit.</text>
</comment>
<reference evidence="24 25" key="1">
    <citation type="submission" date="2015-10" db="EMBL/GenBank/DDBJ databases">
        <title>Candidatus Desulfofervidus auxilii, a hydrogenotrophic sulfate-reducing bacterium involved in the thermophilic anaerobic oxidation of methane.</title>
        <authorList>
            <person name="Krukenberg V."/>
            <person name="Richter M."/>
            <person name="Wegener G."/>
        </authorList>
    </citation>
    <scope>NUCLEOTIDE SEQUENCE [LARGE SCALE GENOMIC DNA]</scope>
    <source>
        <strain evidence="24 25">HS1</strain>
    </source>
</reference>
<dbReference type="InterPro" id="IPR056411">
    <property type="entry name" value="CysS_C"/>
</dbReference>
<feature type="binding site" evidence="20">
    <location>
        <position position="516"/>
    </location>
    <ligand>
        <name>Zn(2+)</name>
        <dbReference type="ChEBI" id="CHEBI:29105"/>
    </ligand>
</feature>
<comment type="similarity">
    <text evidence="4 20">Belongs to the class-I aminoacyl-tRNA synthetase family.</text>
</comment>
<dbReference type="EMBL" id="CP013015">
    <property type="protein sequence ID" value="AMM40118.1"/>
    <property type="molecule type" value="Genomic_DNA"/>
</dbReference>
<dbReference type="Gene3D" id="3.40.50.620">
    <property type="entry name" value="HUPs"/>
    <property type="match status" value="1"/>
</dbReference>
<evidence type="ECO:0000256" key="1">
    <source>
        <dbReference type="ARBA" id="ARBA00001933"/>
    </source>
</evidence>
<evidence type="ECO:0000256" key="12">
    <source>
        <dbReference type="ARBA" id="ARBA00022741"/>
    </source>
</evidence>
<dbReference type="NCBIfam" id="TIGR00435">
    <property type="entry name" value="cysS"/>
    <property type="match status" value="1"/>
</dbReference>
<evidence type="ECO:0000256" key="21">
    <source>
        <dbReference type="PIRSR" id="PIRSR605856-50"/>
    </source>
</evidence>
<dbReference type="PROSITE" id="PS00901">
    <property type="entry name" value="CYS_SYNTHASE"/>
    <property type="match status" value="1"/>
</dbReference>
<dbReference type="CDD" id="cd01561">
    <property type="entry name" value="CBS_like"/>
    <property type="match status" value="1"/>
</dbReference>
<dbReference type="InterPro" id="IPR015803">
    <property type="entry name" value="Cys-tRNA-ligase"/>
</dbReference>
<evidence type="ECO:0000256" key="6">
    <source>
        <dbReference type="ARBA" id="ARBA00011245"/>
    </source>
</evidence>
<sequence length="773" mass="87791">MKVHPNVLNLIGQTPMVEIKRLNPNPRVTILAKLEMFNPGGSIKDRVALAMIEGAEKSGELTKEKIIIEATSGNTGIGLAMVAAIKGYKLLLVMPESVSTERKRILKAYGAELLFTPAHLGTDGAIEKAYQMVRKHPEKYYLTDQFNNPYNWQAHYYNTGEEIWQQTQGKINMVVAGMGTTGTIMGISKRLKEYNPVIKVIGVEPYPGEFIPGLKNLKESYVPGIYDKQFLDEKVNVKAEQALHTARSLAKEEGILAGISSGAAMAIAIEKAKALENGVIVVILPDGGERYLSTSLFVEKPALTIRFYNTISHKKEFLKPITPGQILMYSCGPTVHDIPHLGVYRRLVVADLIRRYLEFKKLKVRHVVNITDIDDKTIAKAQEEGKPLTEITQFYTTLFLKDIEILGIKPAEHYPKASEHIPEMMEITRKLLQKGYAYEKHHSVYFDISRFKEYGKLSGINLDKIKIGLTVDLDSYEKENPRDFTLFKRCNLQELKAGIFWETEWGKVRPGWHIECVAMAMKYLGETIDIHTSGKDLIFPHNENEIAMAQALTGKTFANYWIHNELVFVNGQKMSRSAGNYITVNDLLKKGYSGKEIRYFLLATHYRKALNFSYVSLDAIRKSLARLNNFILHLQLETPEPSYPLLDTLLENMKQRFIKAMDDDLNISAALAAIFSFINEINPVLWQKGLNKTDKGKILSTFKELNQVLNIMDIDEVKLDEETLRLIKEREAARKRKDWARADALRQKLLSQGIEIIDTNQGPIWRIVQKKQS</sequence>
<evidence type="ECO:0000256" key="14">
    <source>
        <dbReference type="ARBA" id="ARBA00022840"/>
    </source>
</evidence>
<dbReference type="KEGG" id="daw:HS1_000312"/>
<dbReference type="InterPro" id="IPR001926">
    <property type="entry name" value="TrpB-like_PALP"/>
</dbReference>
<name>A0A7U4QIS1_DESA2</name>
<dbReference type="RefSeq" id="WP_066060419.1">
    <property type="nucleotide sequence ID" value="NZ_CP013015.1"/>
</dbReference>
<evidence type="ECO:0000259" key="23">
    <source>
        <dbReference type="SMART" id="SM00840"/>
    </source>
</evidence>
<dbReference type="OrthoDB" id="9815130at2"/>
<feature type="binding site" evidence="21">
    <location>
        <position position="260"/>
    </location>
    <ligand>
        <name>pyridoxal 5'-phosphate</name>
        <dbReference type="ChEBI" id="CHEBI:597326"/>
    </ligand>
</feature>
<dbReference type="InterPro" id="IPR001216">
    <property type="entry name" value="P-phosphate_BS"/>
</dbReference>
<keyword evidence="11 20" id="KW-0479">Metal-binding</keyword>
<feature type="binding site" evidence="20">
    <location>
        <position position="331"/>
    </location>
    <ligand>
        <name>Zn(2+)</name>
        <dbReference type="ChEBI" id="CHEBI:29105"/>
    </ligand>
</feature>
<feature type="binding site" evidence="21">
    <location>
        <begin position="179"/>
        <end position="183"/>
    </location>
    <ligand>
        <name>pyridoxal 5'-phosphate</name>
        <dbReference type="ChEBI" id="CHEBI:597326"/>
    </ligand>
</feature>
<comment type="similarity">
    <text evidence="5">Belongs to the cysteine synthase/cystathionine beta-synthase family.</text>
</comment>
<evidence type="ECO:0000313" key="25">
    <source>
        <dbReference type="Proteomes" id="UP000070560"/>
    </source>
</evidence>
<keyword evidence="7 20" id="KW-0963">Cytoplasm</keyword>
<evidence type="ECO:0000256" key="13">
    <source>
        <dbReference type="ARBA" id="ARBA00022833"/>
    </source>
</evidence>
<keyword evidence="16 20" id="KW-0648">Protein biosynthesis</keyword>
<dbReference type="Pfam" id="PF01406">
    <property type="entry name" value="tRNA-synt_1e"/>
    <property type="match status" value="1"/>
</dbReference>
<comment type="catalytic activity">
    <reaction evidence="19">
        <text>O-acetyl-L-serine + hydrogen sulfide = L-cysteine + acetate</text>
        <dbReference type="Rhea" id="RHEA:14829"/>
        <dbReference type="ChEBI" id="CHEBI:29919"/>
        <dbReference type="ChEBI" id="CHEBI:30089"/>
        <dbReference type="ChEBI" id="CHEBI:35235"/>
        <dbReference type="ChEBI" id="CHEBI:58340"/>
        <dbReference type="EC" id="2.5.1.47"/>
    </reaction>
</comment>
<comment type="subunit">
    <text evidence="6 20">Monomer.</text>
</comment>
<keyword evidence="12 20" id="KW-0547">Nucleotide-binding</keyword>
<keyword evidence="25" id="KW-1185">Reference proteome</keyword>
<keyword evidence="18" id="KW-0198">Cysteine biosynthesis</keyword>
<dbReference type="Pfam" id="PF09190">
    <property type="entry name" value="DALR_2"/>
    <property type="match status" value="1"/>
</dbReference>
<dbReference type="GO" id="GO:0008270">
    <property type="term" value="F:zinc ion binding"/>
    <property type="evidence" value="ECO:0007669"/>
    <property type="project" value="UniProtKB-UniRule"/>
</dbReference>
<feature type="domain" description="Cysteinyl-tRNA synthetase class Ia DALR" evidence="23">
    <location>
        <begin position="656"/>
        <end position="719"/>
    </location>
</feature>
<organism evidence="24 25">
    <name type="scientific">Desulfofervidus auxilii</name>
    <dbReference type="NCBI Taxonomy" id="1621989"/>
    <lineage>
        <taxon>Bacteria</taxon>
        <taxon>Pseudomonadati</taxon>
        <taxon>Thermodesulfobacteriota</taxon>
        <taxon>Candidatus Desulfofervidia</taxon>
        <taxon>Candidatus Desulfofervidales</taxon>
        <taxon>Candidatus Desulfofervidaceae</taxon>
        <taxon>Candidatus Desulfofervidus</taxon>
    </lineage>
</organism>
<accession>A0A7U4QIS1</accession>
<feature type="modified residue" description="N6-(pyridoxal phosphate)lysine" evidence="22">
    <location>
        <position position="44"/>
    </location>
</feature>
<dbReference type="InterPro" id="IPR024909">
    <property type="entry name" value="Cys-tRNA/MSH_ligase"/>
</dbReference>
<keyword evidence="9" id="KW-0028">Amino-acid biosynthesis</keyword>
<protein>
    <recommendedName>
        <fullName evidence="20">Cysteine--tRNA ligase</fullName>
        <ecNumber evidence="20">6.1.1.16</ecNumber>
    </recommendedName>
    <alternativeName>
        <fullName evidence="20">Cysteinyl-tRNA synthetase</fullName>
        <shortName evidence="20">CysRS</shortName>
    </alternativeName>
</protein>
<dbReference type="PRINTS" id="PR00983">
    <property type="entry name" value="TRNASYNTHCYS"/>
</dbReference>
<evidence type="ECO:0000256" key="7">
    <source>
        <dbReference type="ARBA" id="ARBA00022490"/>
    </source>
</evidence>
<dbReference type="Gene3D" id="3.40.50.1100">
    <property type="match status" value="2"/>
</dbReference>
<evidence type="ECO:0000256" key="20">
    <source>
        <dbReference type="HAMAP-Rule" id="MF_00041"/>
    </source>
</evidence>
<comment type="caution">
    <text evidence="20">Lacks conserved residue(s) required for the propagation of feature annotation.</text>
</comment>
<dbReference type="SMART" id="SM00840">
    <property type="entry name" value="DALR_2"/>
    <property type="match status" value="1"/>
</dbReference>
<keyword evidence="14 20" id="KW-0067">ATP-binding</keyword>
<comment type="cofactor">
    <cofactor evidence="1 21">
        <name>pyridoxal 5'-phosphate</name>
        <dbReference type="ChEBI" id="CHEBI:597326"/>
    </cofactor>
</comment>
<dbReference type="SUPFAM" id="SSF53686">
    <property type="entry name" value="Tryptophan synthase beta subunit-like PLP-dependent enzymes"/>
    <property type="match status" value="1"/>
</dbReference>
<dbReference type="Gene3D" id="1.20.120.1910">
    <property type="entry name" value="Cysteine-tRNA ligase, C-terminal anti-codon recognition domain"/>
    <property type="match status" value="1"/>
</dbReference>
<evidence type="ECO:0000256" key="4">
    <source>
        <dbReference type="ARBA" id="ARBA00005594"/>
    </source>
</evidence>
<dbReference type="GO" id="GO:0006423">
    <property type="term" value="P:cysteinyl-tRNA aminoacylation"/>
    <property type="evidence" value="ECO:0007669"/>
    <property type="project" value="UniProtKB-UniRule"/>
</dbReference>
<dbReference type="CDD" id="cd00672">
    <property type="entry name" value="CysRS_core"/>
    <property type="match status" value="1"/>
</dbReference>
<dbReference type="PANTHER" id="PTHR10890">
    <property type="entry name" value="CYSTEINYL-TRNA SYNTHETASE"/>
    <property type="match status" value="1"/>
</dbReference>
<evidence type="ECO:0000256" key="17">
    <source>
        <dbReference type="ARBA" id="ARBA00023146"/>
    </source>
</evidence>
<comment type="pathway">
    <text evidence="3">Amino-acid biosynthesis; L-cysteine biosynthesis; L-cysteine from L-serine: step 2/2.</text>
</comment>
<evidence type="ECO:0000313" key="24">
    <source>
        <dbReference type="EMBL" id="AMM40118.1"/>
    </source>
</evidence>
<dbReference type="GO" id="GO:0006535">
    <property type="term" value="P:cysteine biosynthetic process from serine"/>
    <property type="evidence" value="ECO:0007669"/>
    <property type="project" value="InterPro"/>
</dbReference>
<dbReference type="InterPro" id="IPR009080">
    <property type="entry name" value="tRNAsynth_Ia_anticodon-bd"/>
</dbReference>
<dbReference type="InterPro" id="IPR005856">
    <property type="entry name" value="Cys_synth"/>
</dbReference>
<comment type="subcellular location">
    <subcellularLocation>
        <location evidence="2 20">Cytoplasm</location>
    </subcellularLocation>
</comment>
<evidence type="ECO:0000256" key="10">
    <source>
        <dbReference type="ARBA" id="ARBA00022679"/>
    </source>
</evidence>
<evidence type="ECO:0000256" key="8">
    <source>
        <dbReference type="ARBA" id="ARBA00022598"/>
    </source>
</evidence>
<evidence type="ECO:0000256" key="16">
    <source>
        <dbReference type="ARBA" id="ARBA00022917"/>
    </source>
</evidence>
<dbReference type="Pfam" id="PF00291">
    <property type="entry name" value="PALP"/>
    <property type="match status" value="1"/>
</dbReference>
<dbReference type="PANTHER" id="PTHR10890:SF3">
    <property type="entry name" value="CYSTEINE--TRNA LIGASE, CYTOPLASMIC"/>
    <property type="match status" value="1"/>
</dbReference>
<evidence type="ECO:0000256" key="18">
    <source>
        <dbReference type="ARBA" id="ARBA00023192"/>
    </source>
</evidence>
<keyword evidence="15 21" id="KW-0663">Pyridoxal phosphate</keyword>
<dbReference type="Pfam" id="PF23493">
    <property type="entry name" value="CysS_C"/>
    <property type="match status" value="1"/>
</dbReference>
<evidence type="ECO:0000256" key="15">
    <source>
        <dbReference type="ARBA" id="ARBA00022898"/>
    </source>
</evidence>
<dbReference type="HAMAP" id="MF_00041">
    <property type="entry name" value="Cys_tRNA_synth"/>
    <property type="match status" value="1"/>
</dbReference>